<protein>
    <submittedName>
        <fullName evidence="3">Uncharacterized protein</fullName>
    </submittedName>
</protein>
<dbReference type="AlphaFoldDB" id="A0A0D0IIN4"/>
<keyword evidence="2" id="KW-0472">Membrane</keyword>
<evidence type="ECO:0000256" key="2">
    <source>
        <dbReference type="SAM" id="Phobius"/>
    </source>
</evidence>
<keyword evidence="4" id="KW-1185">Reference proteome</keyword>
<feature type="transmembrane region" description="Helical" evidence="2">
    <location>
        <begin position="50"/>
        <end position="71"/>
    </location>
</feature>
<comment type="caution">
    <text evidence="3">The sequence shown here is derived from an EMBL/GenBank/DDBJ whole genome shotgun (WGS) entry which is preliminary data.</text>
</comment>
<reference evidence="3 4" key="1">
    <citation type="submission" date="2015-01" db="EMBL/GenBank/DDBJ databases">
        <title>Draft genome sequence of Leucobacter komagatae strain VKM ST2845.</title>
        <authorList>
            <person name="Karlyshev A.V."/>
            <person name="Kudryashova E.B."/>
        </authorList>
    </citation>
    <scope>NUCLEOTIDE SEQUENCE [LARGE SCALE GENOMIC DNA]</scope>
    <source>
        <strain evidence="3 4">VKM ST2845</strain>
    </source>
</reference>
<feature type="region of interest" description="Disordered" evidence="1">
    <location>
        <begin position="1"/>
        <end position="41"/>
    </location>
</feature>
<keyword evidence="2" id="KW-1133">Transmembrane helix</keyword>
<gene>
    <name evidence="3" type="ORF">SD72_15125</name>
</gene>
<keyword evidence="2" id="KW-0812">Transmembrane</keyword>
<proteinExistence type="predicted"/>
<evidence type="ECO:0000313" key="4">
    <source>
        <dbReference type="Proteomes" id="UP000032120"/>
    </source>
</evidence>
<dbReference type="Proteomes" id="UP000032120">
    <property type="component" value="Unassembled WGS sequence"/>
</dbReference>
<evidence type="ECO:0000256" key="1">
    <source>
        <dbReference type="SAM" id="MobiDB-lite"/>
    </source>
</evidence>
<organism evidence="3 4">
    <name type="scientific">Leucobacter komagatae</name>
    <dbReference type="NCBI Taxonomy" id="55969"/>
    <lineage>
        <taxon>Bacteria</taxon>
        <taxon>Bacillati</taxon>
        <taxon>Actinomycetota</taxon>
        <taxon>Actinomycetes</taxon>
        <taxon>Micrococcales</taxon>
        <taxon>Microbacteriaceae</taxon>
        <taxon>Leucobacter</taxon>
    </lineage>
</organism>
<dbReference type="EMBL" id="JXSQ01000034">
    <property type="protein sequence ID" value="KIP51484.1"/>
    <property type="molecule type" value="Genomic_DNA"/>
</dbReference>
<evidence type="ECO:0000313" key="3">
    <source>
        <dbReference type="EMBL" id="KIP51484.1"/>
    </source>
</evidence>
<dbReference type="RefSeq" id="WP_042545305.1">
    <property type="nucleotide sequence ID" value="NZ_JXSQ01000034.1"/>
</dbReference>
<accession>A0A0D0IIN4</accession>
<name>A0A0D0IIN4_9MICO</name>
<sequence>MNTPEPLNSPDLSKLPPPSISADPPSHDGAKAIPKTAEASRPPRNLRRTWLWIVLAAVLVVGGAAATVVLVSQANDAAATEGALKENSDAVSAYEKAWEGFEKQSSDTRDDQGQLSMTSLDNTEEVVDAFTTAITAADALEYIEPHTPDAGTAVEKINSDTQKVEAATGEATKVTKQLAAASALFLDSHRSITAKYLTDEIAKAETVLESERSRADADLVAQLEKALTDARTLAEDPKAHPTDLRETLQNLVTLTGKVTDSAGPRVEDIESGEWSILPGDVLGTGGAVGLTVNGIEISAKNNPSGAYTGPDIFQYTTPIWSEKGGCLVADGKVHRHSQLWFCPAGTPVPSEAHDKIYSLKSGDQTEDVSQDRLIGNWFMYLM</sequence>